<proteinExistence type="predicted"/>
<evidence type="ECO:0000313" key="2">
    <source>
        <dbReference type="Proteomes" id="UP000014073"/>
    </source>
</evidence>
<organism evidence="1 2">
    <name type="scientific">Phocaeicola coprophilus DSM 18228 = JCM 13818</name>
    <dbReference type="NCBI Taxonomy" id="547042"/>
    <lineage>
        <taxon>Bacteria</taxon>
        <taxon>Pseudomonadati</taxon>
        <taxon>Bacteroidota</taxon>
        <taxon>Bacteroidia</taxon>
        <taxon>Bacteroidales</taxon>
        <taxon>Bacteroidaceae</taxon>
        <taxon>Phocaeicola</taxon>
    </lineage>
</organism>
<keyword evidence="2" id="KW-1185">Reference proteome</keyword>
<dbReference type="Proteomes" id="UP000014073">
    <property type="component" value="Unassembled WGS sequence"/>
</dbReference>
<gene>
    <name evidence="1" type="ORF">BACCOPRO_01018</name>
</gene>
<sequence>MFIFRYLHIYFSENFQIQILQDRLIQHPVSSKLHRKALHVLYGFQQEADRFPYGSRLTVCRKSIDFL</sequence>
<protein>
    <submittedName>
        <fullName evidence="1">Uncharacterized protein</fullName>
    </submittedName>
</protein>
<reference evidence="1 2" key="1">
    <citation type="submission" date="2008-12" db="EMBL/GenBank/DDBJ databases">
        <authorList>
            <person name="Fulton L."/>
            <person name="Clifton S."/>
            <person name="Fulton B."/>
            <person name="Xu J."/>
            <person name="Minx P."/>
            <person name="Pepin K.H."/>
            <person name="Johnson M."/>
            <person name="Bhonagiri V."/>
            <person name="Nash W.E."/>
            <person name="Mardis E.R."/>
            <person name="Wilson R.K."/>
        </authorList>
    </citation>
    <scope>NUCLEOTIDE SEQUENCE [LARGE SCALE GENOMIC DNA]</scope>
    <source>
        <strain evidence="1 2">DSM 18228</strain>
    </source>
</reference>
<dbReference type="AlphaFoldDB" id="S0F5R6"/>
<accession>S0F5R6</accession>
<evidence type="ECO:0000313" key="1">
    <source>
        <dbReference type="EMBL" id="EEF75529.1"/>
    </source>
</evidence>
<name>S0F5R6_9BACT</name>
<comment type="caution">
    <text evidence="1">The sequence shown here is derived from an EMBL/GenBank/DDBJ whole genome shotgun (WGS) entry which is preliminary data.</text>
</comment>
<dbReference type="EMBL" id="ACBW01000078">
    <property type="protein sequence ID" value="EEF75529.1"/>
    <property type="molecule type" value="Genomic_DNA"/>
</dbReference>
<dbReference type="HOGENOM" id="CLU_2803429_0_0_10"/>